<feature type="region of interest" description="Disordered" evidence="1">
    <location>
        <begin position="1"/>
        <end position="33"/>
    </location>
</feature>
<evidence type="ECO:0000313" key="2">
    <source>
        <dbReference type="EMBL" id="KAL1411778.1"/>
    </source>
</evidence>
<proteinExistence type="predicted"/>
<accession>A0ABR3QAR0</accession>
<sequence>MTVPTPDPSRKGTTPPPPTRKRKTYDTADDAPPIVNDDTWTKGDFALVSSDNVRFRVDLVHLLSASSVFRDMASVASAGGNRELHLTDDTMESSNVIKRFLFLLIDAEVDVEDLPGNFYHLVYLAQLVVKYDCRFLKTVLGFRIKDTINNGTPGVYTWVIGAIMDNTDLCMAAMYKPNQLWPLSAVPIDAMRTLPKVHCFNPHSFSYQWWSFIPQPYLWALSRAWVLTGGLTAFAATFRDMLAEAKGNC</sequence>
<reference evidence="2 3" key="1">
    <citation type="submission" date="2023-08" db="EMBL/GenBank/DDBJ databases">
        <title>Annotated Genome Sequence of Vanrija albida AlHP1.</title>
        <authorList>
            <person name="Herzog R."/>
        </authorList>
    </citation>
    <scope>NUCLEOTIDE SEQUENCE [LARGE SCALE GENOMIC DNA]</scope>
    <source>
        <strain evidence="2 3">AlHP1</strain>
    </source>
</reference>
<gene>
    <name evidence="2" type="ORF">Q8F55_002745</name>
</gene>
<dbReference type="EMBL" id="JBBXJM010000002">
    <property type="protein sequence ID" value="KAL1411778.1"/>
    <property type="molecule type" value="Genomic_DNA"/>
</dbReference>
<keyword evidence="3" id="KW-1185">Reference proteome</keyword>
<protein>
    <recommendedName>
        <fullName evidence="4">BTB domain-containing protein</fullName>
    </recommendedName>
</protein>
<comment type="caution">
    <text evidence="2">The sequence shown here is derived from an EMBL/GenBank/DDBJ whole genome shotgun (WGS) entry which is preliminary data.</text>
</comment>
<dbReference type="RefSeq" id="XP_069211722.1">
    <property type="nucleotide sequence ID" value="XM_069351336.1"/>
</dbReference>
<evidence type="ECO:0000313" key="3">
    <source>
        <dbReference type="Proteomes" id="UP001565368"/>
    </source>
</evidence>
<dbReference type="GeneID" id="95983788"/>
<evidence type="ECO:0008006" key="4">
    <source>
        <dbReference type="Google" id="ProtNLM"/>
    </source>
</evidence>
<name>A0ABR3QAR0_9TREE</name>
<evidence type="ECO:0000256" key="1">
    <source>
        <dbReference type="SAM" id="MobiDB-lite"/>
    </source>
</evidence>
<organism evidence="2 3">
    <name type="scientific">Vanrija albida</name>
    <dbReference type="NCBI Taxonomy" id="181172"/>
    <lineage>
        <taxon>Eukaryota</taxon>
        <taxon>Fungi</taxon>
        <taxon>Dikarya</taxon>
        <taxon>Basidiomycota</taxon>
        <taxon>Agaricomycotina</taxon>
        <taxon>Tremellomycetes</taxon>
        <taxon>Trichosporonales</taxon>
        <taxon>Trichosporonaceae</taxon>
        <taxon>Vanrija</taxon>
    </lineage>
</organism>
<dbReference type="Proteomes" id="UP001565368">
    <property type="component" value="Unassembled WGS sequence"/>
</dbReference>